<dbReference type="Gene3D" id="3.30.70.260">
    <property type="match status" value="1"/>
</dbReference>
<dbReference type="SUPFAM" id="SSF75445">
    <property type="entry name" value="D-ribose-5-phosphate isomerase (RpiA), lid domain"/>
    <property type="match status" value="1"/>
</dbReference>
<dbReference type="InterPro" id="IPR004788">
    <property type="entry name" value="Ribose5P_isomerase_type_A"/>
</dbReference>
<evidence type="ECO:0000313" key="10">
    <source>
        <dbReference type="Proteomes" id="UP000198669"/>
    </source>
</evidence>
<reference evidence="7 11" key="3">
    <citation type="submission" date="2018-10" db="EMBL/GenBank/DDBJ databases">
        <title>Cultivation of a novel Methanohalophilus strain from Kebrit Deep of the Red Sea and a genomic comparison of members of the genus Methanohalophilus.</title>
        <authorList>
            <person name="Guan Y."/>
            <person name="Ngugi D.K."/>
            <person name="Stingl U."/>
        </authorList>
    </citation>
    <scope>NUCLEOTIDE SEQUENCE [LARGE SCALE GENOMIC DNA]</scope>
    <source>
        <strain evidence="7 11">DSM 3094</strain>
    </source>
</reference>
<feature type="binding site" evidence="5">
    <location>
        <position position="129"/>
    </location>
    <ligand>
        <name>substrate</name>
    </ligand>
</feature>
<keyword evidence="9" id="KW-1185">Reference proteome</keyword>
<evidence type="ECO:0000256" key="2">
    <source>
        <dbReference type="ARBA" id="ARBA00008088"/>
    </source>
</evidence>
<dbReference type="InterPro" id="IPR037171">
    <property type="entry name" value="NagB/RpiA_transferase-like"/>
</dbReference>
<dbReference type="OrthoDB" id="19013at2157"/>
<dbReference type="Pfam" id="PF06026">
    <property type="entry name" value="Rib_5-P_isom_A"/>
    <property type="match status" value="1"/>
</dbReference>
<dbReference type="GO" id="GO:0004751">
    <property type="term" value="F:ribose-5-phosphate isomerase activity"/>
    <property type="evidence" value="ECO:0007669"/>
    <property type="project" value="UniProtKB-UniRule"/>
</dbReference>
<dbReference type="CDD" id="cd01398">
    <property type="entry name" value="RPI_A"/>
    <property type="match status" value="1"/>
</dbReference>
<dbReference type="Proteomes" id="UP000186879">
    <property type="component" value="Chromosome"/>
</dbReference>
<dbReference type="AlphaFoldDB" id="A0A1L3Q456"/>
<dbReference type="FunFam" id="3.40.50.1360:FF:000001">
    <property type="entry name" value="Ribose-5-phosphate isomerase A"/>
    <property type="match status" value="1"/>
</dbReference>
<feature type="active site" description="Proton acceptor" evidence="5">
    <location>
        <position position="111"/>
    </location>
</feature>
<feature type="binding site" evidence="5">
    <location>
        <begin position="89"/>
        <end position="92"/>
    </location>
    <ligand>
        <name>substrate</name>
    </ligand>
</feature>
<dbReference type="Gene3D" id="3.40.50.1360">
    <property type="match status" value="1"/>
</dbReference>
<organism evidence="6 9">
    <name type="scientific">Methanohalophilus halophilus</name>
    <dbReference type="NCBI Taxonomy" id="2177"/>
    <lineage>
        <taxon>Archaea</taxon>
        <taxon>Methanobacteriati</taxon>
        <taxon>Methanobacteriota</taxon>
        <taxon>Stenosarchaea group</taxon>
        <taxon>Methanomicrobia</taxon>
        <taxon>Methanosarcinales</taxon>
        <taxon>Methanosarcinaceae</taxon>
        <taxon>Methanohalophilus</taxon>
    </lineage>
</organism>
<dbReference type="InterPro" id="IPR020672">
    <property type="entry name" value="Ribose5P_isomerase_typA_subgr"/>
</dbReference>
<comment type="pathway">
    <text evidence="5">Carbohydrate degradation; pentose phosphate pathway; D-ribose 5-phosphate from D-ribulose 5-phosphate (non-oxidative stage): step 1/1.</text>
</comment>
<comment type="catalytic activity">
    <reaction evidence="1 5">
        <text>aldehydo-D-ribose 5-phosphate = D-ribulose 5-phosphate</text>
        <dbReference type="Rhea" id="RHEA:14657"/>
        <dbReference type="ChEBI" id="CHEBI:58121"/>
        <dbReference type="ChEBI" id="CHEBI:58273"/>
        <dbReference type="EC" id="5.3.1.6"/>
    </reaction>
</comment>
<evidence type="ECO:0000313" key="11">
    <source>
        <dbReference type="Proteomes" id="UP000267921"/>
    </source>
</evidence>
<reference evidence="6 9" key="1">
    <citation type="submission" date="2016-10" db="EMBL/GenBank/DDBJ databases">
        <title>Methanohalophilus halophilus.</title>
        <authorList>
            <person name="L'haridon S."/>
        </authorList>
    </citation>
    <scope>NUCLEOTIDE SEQUENCE [LARGE SCALE GENOMIC DNA]</scope>
    <source>
        <strain evidence="6 9">Z-7982</strain>
    </source>
</reference>
<name>A0A1L3Q456_9EURY</name>
<evidence type="ECO:0000256" key="1">
    <source>
        <dbReference type="ARBA" id="ARBA00001713"/>
    </source>
</evidence>
<dbReference type="PANTHER" id="PTHR11934:SF0">
    <property type="entry name" value="RIBOSE-5-PHOSPHATE ISOMERASE"/>
    <property type="match status" value="1"/>
</dbReference>
<comment type="subunit">
    <text evidence="3">Homotetramer.</text>
</comment>
<comment type="function">
    <text evidence="5">Catalyzes the reversible conversion of ribose-5-phosphate to ribulose 5-phosphate.</text>
</comment>
<keyword evidence="4 5" id="KW-0413">Isomerase</keyword>
<dbReference type="GO" id="GO:0005829">
    <property type="term" value="C:cytosol"/>
    <property type="evidence" value="ECO:0007669"/>
    <property type="project" value="TreeGrafter"/>
</dbReference>
<dbReference type="STRING" id="2177.BHR79_09290"/>
<dbReference type="NCBIfam" id="NF001924">
    <property type="entry name" value="PRK00702.1"/>
    <property type="match status" value="1"/>
</dbReference>
<evidence type="ECO:0000256" key="5">
    <source>
        <dbReference type="HAMAP-Rule" id="MF_00170"/>
    </source>
</evidence>
<gene>
    <name evidence="5 7" type="primary">rpiA</name>
    <name evidence="6" type="ORF">BHR79_09290</name>
    <name evidence="7" type="ORF">EFE40_05975</name>
    <name evidence="8" type="ORF">SAMN04515625_0772</name>
</gene>
<dbReference type="EMBL" id="RJJG01000004">
    <property type="protein sequence ID" value="RNI09009.1"/>
    <property type="molecule type" value="Genomic_DNA"/>
</dbReference>
<feature type="binding site" evidence="5">
    <location>
        <begin position="34"/>
        <end position="37"/>
    </location>
    <ligand>
        <name>substrate</name>
    </ligand>
</feature>
<dbReference type="Proteomes" id="UP000267921">
    <property type="component" value="Unassembled WGS sequence"/>
</dbReference>
<evidence type="ECO:0000313" key="8">
    <source>
        <dbReference type="EMBL" id="SDW34731.1"/>
    </source>
</evidence>
<dbReference type="GeneID" id="30583963"/>
<dbReference type="EMBL" id="CP017921">
    <property type="protein sequence ID" value="APH39656.1"/>
    <property type="molecule type" value="Genomic_DNA"/>
</dbReference>
<accession>A0A1L3Q456</accession>
<evidence type="ECO:0000313" key="9">
    <source>
        <dbReference type="Proteomes" id="UP000186879"/>
    </source>
</evidence>
<dbReference type="GO" id="GO:0009052">
    <property type="term" value="P:pentose-phosphate shunt, non-oxidative branch"/>
    <property type="evidence" value="ECO:0007669"/>
    <property type="project" value="UniProtKB-UniRule"/>
</dbReference>
<protein>
    <recommendedName>
        <fullName evidence="5">Ribose-5-phosphate isomerase A</fullName>
        <ecNumber evidence="5">5.3.1.6</ecNumber>
    </recommendedName>
    <alternativeName>
        <fullName evidence="5">Phosphoriboisomerase A</fullName>
        <shortName evidence="5">PRI</shortName>
    </alternativeName>
</protein>
<feature type="binding site" evidence="5">
    <location>
        <begin position="102"/>
        <end position="105"/>
    </location>
    <ligand>
        <name>substrate</name>
    </ligand>
</feature>
<comment type="subunit">
    <text evidence="5">Homodimer.</text>
</comment>
<dbReference type="EC" id="5.3.1.6" evidence="5"/>
<dbReference type="UniPathway" id="UPA00115">
    <property type="reaction ID" value="UER00412"/>
</dbReference>
<dbReference type="GO" id="GO:0006014">
    <property type="term" value="P:D-ribose metabolic process"/>
    <property type="evidence" value="ECO:0007669"/>
    <property type="project" value="TreeGrafter"/>
</dbReference>
<dbReference type="FunFam" id="3.30.70.260:FF:000018">
    <property type="entry name" value="Ribose-5-phosphate isomerase A"/>
    <property type="match status" value="1"/>
</dbReference>
<evidence type="ECO:0000313" key="6">
    <source>
        <dbReference type="EMBL" id="APH39656.1"/>
    </source>
</evidence>
<evidence type="ECO:0000256" key="4">
    <source>
        <dbReference type="ARBA" id="ARBA00023235"/>
    </source>
</evidence>
<dbReference type="NCBIfam" id="TIGR00021">
    <property type="entry name" value="rpiA"/>
    <property type="match status" value="1"/>
</dbReference>
<dbReference type="Proteomes" id="UP000198669">
    <property type="component" value="Unassembled WGS sequence"/>
</dbReference>
<dbReference type="EMBL" id="FNMU01000002">
    <property type="protein sequence ID" value="SDW34731.1"/>
    <property type="molecule type" value="Genomic_DNA"/>
</dbReference>
<dbReference type="RefSeq" id="WP_072562074.1">
    <property type="nucleotide sequence ID" value="NZ_CP017921.1"/>
</dbReference>
<proteinExistence type="inferred from homology"/>
<dbReference type="SUPFAM" id="SSF100950">
    <property type="entry name" value="NagB/RpiA/CoA transferase-like"/>
    <property type="match status" value="1"/>
</dbReference>
<dbReference type="PANTHER" id="PTHR11934">
    <property type="entry name" value="RIBOSE-5-PHOSPHATE ISOMERASE"/>
    <property type="match status" value="1"/>
</dbReference>
<dbReference type="KEGG" id="mhaz:BHR79_09290"/>
<evidence type="ECO:0000256" key="3">
    <source>
        <dbReference type="ARBA" id="ARBA00011881"/>
    </source>
</evidence>
<evidence type="ECO:0000313" key="7">
    <source>
        <dbReference type="EMBL" id="RNI09009.1"/>
    </source>
</evidence>
<sequence length="230" mass="24311">MTDRNAKSHHPGKEAAGRAAAELVKDGNIVGLGTGSTTAYAIKALGEKVKKGLDIRAVVTSYQSEMMAIQAGIPLTSLAENPVLDIAIDGADEVDANLNVVKGGGGAHFREKVVSLSANKFIVVVDDSKISDTISMAIPLEVLPCARELVQHQVAQMGGEASIRPASRKDGPVISDNGNFIMDAAFGEVPNPQEFADKLSNVVGIIEHGIFTNTDKVYIGYKDGKIELRE</sequence>
<comment type="similarity">
    <text evidence="2 5">Belongs to the ribose 5-phosphate isomerase family.</text>
</comment>
<reference evidence="8 10" key="2">
    <citation type="submission" date="2016-10" db="EMBL/GenBank/DDBJ databases">
        <authorList>
            <person name="de Groot N.N."/>
        </authorList>
    </citation>
    <scope>NUCLEOTIDE SEQUENCE [LARGE SCALE GENOMIC DNA]</scope>
    <source>
        <strain evidence="8 10">Z-7982</strain>
    </source>
</reference>
<dbReference type="HAMAP" id="MF_00170">
    <property type="entry name" value="Rib_5P_isom_A"/>
    <property type="match status" value="1"/>
</dbReference>